<accession>A0A1I7CL69</accession>
<dbReference type="AlphaFoldDB" id="A0A1I7CL69"/>
<dbReference type="STRING" id="999627.SAMN05216236_11786"/>
<proteinExistence type="predicted"/>
<dbReference type="RefSeq" id="WP_139236440.1">
    <property type="nucleotide sequence ID" value="NZ_FPAW01000017.1"/>
</dbReference>
<name>A0A1I7CL69_9RHOB</name>
<keyword evidence="2" id="KW-1185">Reference proteome</keyword>
<dbReference type="OrthoDB" id="9992824at2"/>
<evidence type="ECO:0000313" key="2">
    <source>
        <dbReference type="Proteomes" id="UP000182466"/>
    </source>
</evidence>
<reference evidence="1 2" key="1">
    <citation type="submission" date="2016-10" db="EMBL/GenBank/DDBJ databases">
        <authorList>
            <person name="de Groot N.N."/>
        </authorList>
    </citation>
    <scope>NUCLEOTIDE SEQUENCE [LARGE SCALE GENOMIC DNA]</scope>
    <source>
        <strain evidence="1 2">CGMCC 1.10959</strain>
    </source>
</reference>
<dbReference type="EMBL" id="FPAW01000017">
    <property type="protein sequence ID" value="SFU00158.1"/>
    <property type="molecule type" value="Genomic_DNA"/>
</dbReference>
<sequence length="73" mass="8106">MKFAETAEYEENLIKLKSWAHVLELALLAPDGEVTYQGRDALVRVACDLARLAVVVECDAMSAAKQLRRMNAV</sequence>
<evidence type="ECO:0000313" key="1">
    <source>
        <dbReference type="EMBL" id="SFU00158.1"/>
    </source>
</evidence>
<dbReference type="Proteomes" id="UP000182466">
    <property type="component" value="Unassembled WGS sequence"/>
</dbReference>
<organism evidence="1 2">
    <name type="scientific">Sedimentitalea nanhaiensis</name>
    <dbReference type="NCBI Taxonomy" id="999627"/>
    <lineage>
        <taxon>Bacteria</taxon>
        <taxon>Pseudomonadati</taxon>
        <taxon>Pseudomonadota</taxon>
        <taxon>Alphaproteobacteria</taxon>
        <taxon>Rhodobacterales</taxon>
        <taxon>Paracoccaceae</taxon>
        <taxon>Sedimentitalea</taxon>
    </lineage>
</organism>
<gene>
    <name evidence="1" type="ORF">SAMN05216236_11786</name>
</gene>
<protein>
    <submittedName>
        <fullName evidence="1">Uncharacterized protein</fullName>
    </submittedName>
</protein>